<accession>A0A8H5B923</accession>
<dbReference type="OrthoDB" id="3357519at2759"/>
<evidence type="ECO:0000313" key="3">
    <source>
        <dbReference type="Proteomes" id="UP000541558"/>
    </source>
</evidence>
<dbReference type="Gene3D" id="3.80.10.10">
    <property type="entry name" value="Ribonuclease Inhibitor"/>
    <property type="match status" value="1"/>
</dbReference>
<feature type="domain" description="F-box" evidence="1">
    <location>
        <begin position="61"/>
        <end position="112"/>
    </location>
</feature>
<evidence type="ECO:0000259" key="1">
    <source>
        <dbReference type="Pfam" id="PF12937"/>
    </source>
</evidence>
<protein>
    <recommendedName>
        <fullName evidence="1">F-box domain-containing protein</fullName>
    </recommendedName>
</protein>
<dbReference type="InterPro" id="IPR001810">
    <property type="entry name" value="F-box_dom"/>
</dbReference>
<keyword evidence="3" id="KW-1185">Reference proteome</keyword>
<name>A0A8H5B923_9AGAR</name>
<dbReference type="AlphaFoldDB" id="A0A8H5B923"/>
<dbReference type="Proteomes" id="UP000541558">
    <property type="component" value="Unassembled WGS sequence"/>
</dbReference>
<reference evidence="2 3" key="1">
    <citation type="journal article" date="2020" name="ISME J.">
        <title>Uncovering the hidden diversity of litter-decomposition mechanisms in mushroom-forming fungi.</title>
        <authorList>
            <person name="Floudas D."/>
            <person name="Bentzer J."/>
            <person name="Ahren D."/>
            <person name="Johansson T."/>
            <person name="Persson P."/>
            <person name="Tunlid A."/>
        </authorList>
    </citation>
    <scope>NUCLEOTIDE SEQUENCE [LARGE SCALE GENOMIC DNA]</scope>
    <source>
        <strain evidence="2 3">CBS 175.51</strain>
    </source>
</reference>
<dbReference type="Gene3D" id="1.20.1280.50">
    <property type="match status" value="1"/>
</dbReference>
<organism evidence="2 3">
    <name type="scientific">Ephemerocybe angulata</name>
    <dbReference type="NCBI Taxonomy" id="980116"/>
    <lineage>
        <taxon>Eukaryota</taxon>
        <taxon>Fungi</taxon>
        <taxon>Dikarya</taxon>
        <taxon>Basidiomycota</taxon>
        <taxon>Agaricomycotina</taxon>
        <taxon>Agaricomycetes</taxon>
        <taxon>Agaricomycetidae</taxon>
        <taxon>Agaricales</taxon>
        <taxon>Agaricineae</taxon>
        <taxon>Psathyrellaceae</taxon>
        <taxon>Ephemerocybe</taxon>
    </lineage>
</organism>
<comment type="caution">
    <text evidence="2">The sequence shown here is derived from an EMBL/GenBank/DDBJ whole genome shotgun (WGS) entry which is preliminary data.</text>
</comment>
<dbReference type="InterPro" id="IPR032675">
    <property type="entry name" value="LRR_dom_sf"/>
</dbReference>
<evidence type="ECO:0000313" key="2">
    <source>
        <dbReference type="EMBL" id="KAF5319024.1"/>
    </source>
</evidence>
<dbReference type="SUPFAM" id="SSF52047">
    <property type="entry name" value="RNI-like"/>
    <property type="match status" value="1"/>
</dbReference>
<dbReference type="EMBL" id="JAACJK010000175">
    <property type="protein sequence ID" value="KAF5319024.1"/>
    <property type="molecule type" value="Genomic_DNA"/>
</dbReference>
<dbReference type="Pfam" id="PF12937">
    <property type="entry name" value="F-box-like"/>
    <property type="match status" value="1"/>
</dbReference>
<sequence length="519" mass="58277">MNTYTDFSHLLDSNDVPSSFEEERVLMEIGEMEREVEAMRMKMAEVEGRLRRHRAIVSQIRRIPPEILGQIFHGTLPGVMGCSERRQLWDLALVCRKWRDSAYLMHSLWSSYVLDSPAISYEQVTTFLRRSGTLPKSLELCGGSCLCSNTDEVECYLARPTVIQLLTEGPSLHHLYLDMAKYDCFRTLIDSLQSHNPSFMPRPWQSIQSIGLSFSDEYHPHLWRVPPTVPSAFTYIPSITSLELQLPSFLCAFDAYRDSESAVIGLPATVLSRLVSFTVQCDWKGSHILGMLENCSNLEELTVDFYGDPMSLDNPEDPVIQRLKNGLRISLPRLRTLTLQDAVTIELLDHIQAPALVKLNLEFNVERVAVFSAGAMRTFLASSMCSLRSLSIHDCDLKARDLTLTLSRIPSLAHLTMDNVVVVPADFWGALIPENGSTAGPLRSLQNLTLLRLPYNYPLSGGLYDFLAKRFLWGSRQCKLTISFINTEPLVPPPLIANFNACGVLMNILGTSILVADSC</sequence>
<proteinExistence type="predicted"/>
<gene>
    <name evidence="2" type="ORF">D9611_012662</name>
</gene>